<accession>A0A0M2KB22</accession>
<evidence type="ECO:0000313" key="1">
    <source>
        <dbReference type="EMBL" id="KKF36560.1"/>
    </source>
</evidence>
<dbReference type="Gene3D" id="3.40.50.11880">
    <property type="entry name" value="Plasmid SOS inhibition protein"/>
    <property type="match status" value="1"/>
</dbReference>
<proteinExistence type="predicted"/>
<dbReference type="RefSeq" id="WP_016192369.1">
    <property type="nucleotide sequence ID" value="NZ_CP089932.1"/>
</dbReference>
<name>A0A0M2KB22_9GAMM</name>
<dbReference type="InterPro" id="IPR038131">
    <property type="entry name" value="PsiB-like_sf"/>
</dbReference>
<sequence>MKMQYSRECLARMQPDEFEACREAGAEYRRGLTHAVMAAVALPATWMMNGLYSGLFPVQVRFAPAYGRFRMALCSPGEISDRWLLLMMSSDGFRLTCIRSRPRFEPETFSAALSLAAVMDGEGYNVRHIMDTLTGDDI</sequence>
<dbReference type="AlphaFoldDB" id="A0A0M2KB22"/>
<keyword evidence="2" id="KW-1185">Reference proteome</keyword>
<dbReference type="NCBIfam" id="NF010255">
    <property type="entry name" value="PRK13701.1"/>
    <property type="match status" value="1"/>
</dbReference>
<dbReference type="Pfam" id="PF06290">
    <property type="entry name" value="PsiB"/>
    <property type="match status" value="1"/>
</dbReference>
<dbReference type="Proteomes" id="UP000033924">
    <property type="component" value="Unassembled WGS sequence"/>
</dbReference>
<dbReference type="PATRIC" id="fig|65700.7.peg.3937"/>
<comment type="caution">
    <text evidence="1">The sequence shown here is derived from an EMBL/GenBank/DDBJ whole genome shotgun (WGS) entry which is preliminary data.</text>
</comment>
<reference evidence="1 2" key="1">
    <citation type="submission" date="2015-01" db="EMBL/GenBank/DDBJ databases">
        <title>Erwinia tracheiphila.</title>
        <authorList>
            <person name="Shapiro L.R."/>
        </authorList>
    </citation>
    <scope>NUCLEOTIDE SEQUENCE [LARGE SCALE GENOMIC DNA]</scope>
    <source>
        <strain evidence="1 2">BuffGH</strain>
    </source>
</reference>
<protein>
    <submittedName>
        <fullName evidence="1">Plasmid SOS inhibition protein B</fullName>
    </submittedName>
</protein>
<dbReference type="InterPro" id="IPR009385">
    <property type="entry name" value="Plasmid_inh_PsiB"/>
</dbReference>
<dbReference type="EMBL" id="JXNU01000003">
    <property type="protein sequence ID" value="KKF36560.1"/>
    <property type="molecule type" value="Genomic_DNA"/>
</dbReference>
<organism evidence="1 2">
    <name type="scientific">Erwinia tracheiphila</name>
    <dbReference type="NCBI Taxonomy" id="65700"/>
    <lineage>
        <taxon>Bacteria</taxon>
        <taxon>Pseudomonadati</taxon>
        <taxon>Pseudomonadota</taxon>
        <taxon>Gammaproteobacteria</taxon>
        <taxon>Enterobacterales</taxon>
        <taxon>Erwiniaceae</taxon>
        <taxon>Erwinia</taxon>
    </lineage>
</organism>
<evidence type="ECO:0000313" key="2">
    <source>
        <dbReference type="Proteomes" id="UP000033924"/>
    </source>
</evidence>
<gene>
    <name evidence="1" type="primary">psiB</name>
    <name evidence="1" type="ORF">SY86_15740</name>
</gene>